<accession>A0A8S1NHX8</accession>
<evidence type="ECO:0000313" key="1">
    <source>
        <dbReference type="EMBL" id="CAD8089063.1"/>
    </source>
</evidence>
<sequence length="96" mass="12149">MNYWAQLIKMIEKQARDQKVKEIKKIKEIKRRINWRIILLQYQVVQNLMPESQQKNTLRDVKRRCKEKQYQRNGCILQIYQQIRKKWQQERYEKIK</sequence>
<name>A0A8S1NHX8_PARPR</name>
<keyword evidence="2" id="KW-1185">Reference proteome</keyword>
<evidence type="ECO:0000313" key="2">
    <source>
        <dbReference type="Proteomes" id="UP000688137"/>
    </source>
</evidence>
<proteinExistence type="predicted"/>
<dbReference type="Proteomes" id="UP000688137">
    <property type="component" value="Unassembled WGS sequence"/>
</dbReference>
<dbReference type="EMBL" id="CAJJDM010000085">
    <property type="protein sequence ID" value="CAD8089063.1"/>
    <property type="molecule type" value="Genomic_DNA"/>
</dbReference>
<gene>
    <name evidence="1" type="ORF">PPRIM_AZ9-3.1.T0820212</name>
</gene>
<dbReference type="AlphaFoldDB" id="A0A8S1NHX8"/>
<organism evidence="1 2">
    <name type="scientific">Paramecium primaurelia</name>
    <dbReference type="NCBI Taxonomy" id="5886"/>
    <lineage>
        <taxon>Eukaryota</taxon>
        <taxon>Sar</taxon>
        <taxon>Alveolata</taxon>
        <taxon>Ciliophora</taxon>
        <taxon>Intramacronucleata</taxon>
        <taxon>Oligohymenophorea</taxon>
        <taxon>Peniculida</taxon>
        <taxon>Parameciidae</taxon>
        <taxon>Paramecium</taxon>
    </lineage>
</organism>
<comment type="caution">
    <text evidence="1">The sequence shown here is derived from an EMBL/GenBank/DDBJ whole genome shotgun (WGS) entry which is preliminary data.</text>
</comment>
<reference evidence="1" key="1">
    <citation type="submission" date="2021-01" db="EMBL/GenBank/DDBJ databases">
        <authorList>
            <consortium name="Genoscope - CEA"/>
            <person name="William W."/>
        </authorList>
    </citation>
    <scope>NUCLEOTIDE SEQUENCE</scope>
</reference>
<protein>
    <submittedName>
        <fullName evidence="1">Uncharacterized protein</fullName>
    </submittedName>
</protein>